<evidence type="ECO:0000256" key="11">
    <source>
        <dbReference type="ARBA" id="ARBA00022525"/>
    </source>
</evidence>
<evidence type="ECO:0000256" key="21">
    <source>
        <dbReference type="ARBA" id="ARBA00023157"/>
    </source>
</evidence>
<dbReference type="Pfam" id="PF00083">
    <property type="entry name" value="Sugar_tr"/>
    <property type="match status" value="1"/>
</dbReference>
<comment type="caution">
    <text evidence="27">Lacks conserved residue(s) required for the propagation of feature annotation.</text>
</comment>
<keyword evidence="37" id="KW-1185">Reference proteome</keyword>
<evidence type="ECO:0000256" key="31">
    <source>
        <dbReference type="SAM" id="SignalP"/>
    </source>
</evidence>
<dbReference type="Pfam" id="PF07648">
    <property type="entry name" value="Kazal_2"/>
    <property type="match status" value="1"/>
</dbReference>
<keyword evidence="22" id="KW-0325">Glycoprotein</keyword>
<dbReference type="PROSITE" id="PS50850">
    <property type="entry name" value="MFS"/>
    <property type="match status" value="1"/>
</dbReference>
<dbReference type="GO" id="GO:0046931">
    <property type="term" value="P:pore complex assembly"/>
    <property type="evidence" value="ECO:0007669"/>
    <property type="project" value="InterPro"/>
</dbReference>
<dbReference type="InterPro" id="IPR002048">
    <property type="entry name" value="EF_hand_dom"/>
</dbReference>
<keyword evidence="9" id="KW-0813">Transport</keyword>
<comment type="catalytic activity">
    <reaction evidence="1">
        <text>D-fructose(out) = D-fructose(in)</text>
        <dbReference type="Rhea" id="RHEA:60372"/>
        <dbReference type="ChEBI" id="CHEBI:37721"/>
    </reaction>
</comment>
<evidence type="ECO:0000256" key="23">
    <source>
        <dbReference type="ARBA" id="ARBA00023298"/>
    </source>
</evidence>
<dbReference type="InterPro" id="IPR005829">
    <property type="entry name" value="Sugar_transporter_CS"/>
</dbReference>
<dbReference type="PRINTS" id="PR00171">
    <property type="entry name" value="SUGRTRNSPORT"/>
</dbReference>
<evidence type="ECO:0000256" key="20">
    <source>
        <dbReference type="ARBA" id="ARBA00023136"/>
    </source>
</evidence>
<dbReference type="CDD" id="cd00104">
    <property type="entry name" value="KAZAL_FS"/>
    <property type="match status" value="1"/>
</dbReference>
<dbReference type="CDD" id="cd00191">
    <property type="entry name" value="TY"/>
    <property type="match status" value="2"/>
</dbReference>
<dbReference type="InterPro" id="IPR002350">
    <property type="entry name" value="Kazal_dom"/>
</dbReference>
<keyword evidence="18" id="KW-0106">Calcium</keyword>
<evidence type="ECO:0000256" key="26">
    <source>
        <dbReference type="ARBA" id="ARBA00031099"/>
    </source>
</evidence>
<feature type="signal peptide" evidence="31">
    <location>
        <begin position="1"/>
        <end position="23"/>
    </location>
</feature>
<dbReference type="SUPFAM" id="SSF100895">
    <property type="entry name" value="Kazal-type serine protease inhibitors"/>
    <property type="match status" value="1"/>
</dbReference>
<proteinExistence type="inferred from homology"/>
<dbReference type="SUPFAM" id="SSF47473">
    <property type="entry name" value="EF-hand"/>
    <property type="match status" value="1"/>
</dbReference>
<feature type="transmembrane region" description="Helical" evidence="30">
    <location>
        <begin position="889"/>
        <end position="908"/>
    </location>
</feature>
<dbReference type="GO" id="GO:0042151">
    <property type="term" value="C:nematocyst"/>
    <property type="evidence" value="ECO:0007669"/>
    <property type="project" value="UniProtKB-SubCell"/>
</dbReference>
<name>A0A8T0BFR8_SILME</name>
<comment type="similarity">
    <text evidence="7">Belongs to the major facilitator superfamily. Sugar transporter (TC 2.A.1.1) family. Glucose transporter subfamily.</text>
</comment>
<feature type="transmembrane region" description="Helical" evidence="30">
    <location>
        <begin position="644"/>
        <end position="663"/>
    </location>
</feature>
<keyword evidence="21 27" id="KW-1015">Disulfide bond</keyword>
<feature type="domain" description="Kazal-like" evidence="35">
    <location>
        <begin position="29"/>
        <end position="81"/>
    </location>
</feature>
<dbReference type="PROSITE" id="PS00216">
    <property type="entry name" value="SUGAR_TRANSPORT_1"/>
    <property type="match status" value="1"/>
</dbReference>
<dbReference type="NCBIfam" id="TIGR00879">
    <property type="entry name" value="SP"/>
    <property type="match status" value="1"/>
</dbReference>
<keyword evidence="11" id="KW-0964">Secreted</keyword>
<dbReference type="GO" id="GO:0044218">
    <property type="term" value="C:other organism cell membrane"/>
    <property type="evidence" value="ECO:0007669"/>
    <property type="project" value="UniProtKB-KW"/>
</dbReference>
<keyword evidence="28" id="KW-0175">Coiled coil</keyword>
<dbReference type="PANTHER" id="PTHR23503">
    <property type="entry name" value="SOLUTE CARRIER FAMILY 2"/>
    <property type="match status" value="1"/>
</dbReference>
<evidence type="ECO:0000313" key="37">
    <source>
        <dbReference type="Proteomes" id="UP000606274"/>
    </source>
</evidence>
<dbReference type="Pfam" id="PF06369">
    <property type="entry name" value="Anemone_cytotox"/>
    <property type="match status" value="1"/>
</dbReference>
<feature type="transmembrane region" description="Helical" evidence="30">
    <location>
        <begin position="824"/>
        <end position="848"/>
    </location>
</feature>
<feature type="coiled-coil region" evidence="28">
    <location>
        <begin position="680"/>
        <end position="714"/>
    </location>
</feature>
<feature type="transmembrane region" description="Helical" evidence="30">
    <location>
        <begin position="860"/>
        <end position="883"/>
    </location>
</feature>
<evidence type="ECO:0000256" key="9">
    <source>
        <dbReference type="ARBA" id="ARBA00022448"/>
    </source>
</evidence>
<feature type="transmembrane region" description="Helical" evidence="30">
    <location>
        <begin position="522"/>
        <end position="542"/>
    </location>
</feature>
<evidence type="ECO:0000256" key="3">
    <source>
        <dbReference type="ARBA" id="ARBA00004175"/>
    </source>
</evidence>
<dbReference type="GO" id="GO:0055056">
    <property type="term" value="F:D-glucose transmembrane transporter activity"/>
    <property type="evidence" value="ECO:0007669"/>
    <property type="project" value="TreeGrafter"/>
</dbReference>
<keyword evidence="14 30" id="KW-0812">Transmembrane</keyword>
<feature type="transmembrane region" description="Helical" evidence="30">
    <location>
        <begin position="614"/>
        <end position="632"/>
    </location>
</feature>
<keyword evidence="10" id="KW-1003">Cell membrane</keyword>
<dbReference type="GO" id="GO:0051715">
    <property type="term" value="P:cytolysis in another organism"/>
    <property type="evidence" value="ECO:0007669"/>
    <property type="project" value="InterPro"/>
</dbReference>
<feature type="transmembrane region" description="Helical" evidence="30">
    <location>
        <begin position="730"/>
        <end position="752"/>
    </location>
</feature>
<evidence type="ECO:0000256" key="7">
    <source>
        <dbReference type="ARBA" id="ARBA00007004"/>
    </source>
</evidence>
<keyword evidence="16 31" id="KW-0732">Signal</keyword>
<dbReference type="InterPro" id="IPR003663">
    <property type="entry name" value="Sugar/inositol_transpt"/>
</dbReference>
<dbReference type="Gene3D" id="2.60.270.20">
    <property type="entry name" value="Cytolysin/lectin"/>
    <property type="match status" value="1"/>
</dbReference>
<dbReference type="Gene3D" id="3.30.60.30">
    <property type="match status" value="1"/>
</dbReference>
<dbReference type="Pfam" id="PF00086">
    <property type="entry name" value="Thyroglobulin_1"/>
    <property type="match status" value="2"/>
</dbReference>
<sequence>MFPPHWVLLCSLTLFVPPQRSNGQRWLIGDRDSHCPISCSKSQTKPVCGSDGRSYDTACELQRAKCKDRTLTLANRGRCKGKLYGRIDQPPMLTAPTLASEGKELEIKDSGQSKCLVERSQALEQAKMPQESIFIPQCNEDGTFAQVQCHTLTGYCWCVTADGKPVSGSSVQNKTPVCTGSVTDKPPGPPGSGKKDDGSKPTPTMETYIIPDGDEITAPTLWKKHLPYTKDKQNSSSSRKPEKVPSCDQERQSALDEGRHNPREGIFVPDCGPLGLYKPVQCHQSTGYCWCVLVDTGRPIPGTSARYKKPECAVRPPVSDMEDPFRDRDLNGCPDGKKVEFITSLLDALTTDMVNTINSPTPSGGGRFAEPDPSHTLEERVVQWYFFQLDNNRSHDISKKEMKPFKRYVKKKAKPKKCARKFIDYCDLNKDKAISLQELKGCLGVNKEGTTTSSSSQGTSRPSSSQLTATLLTSVVAAVFGSLQIGYHTGNVNSPARVIEDFFNETWKSRHNQSMPEHSLTFLWALSVSIKDFGALLGSLGVKGLADYYGRRNAILIANTLSIVGTCLMFLSKTAESFELLIVGRFIFGLFCGLVMSLNPLYIQGVSPINLRGAFATLNQVSFASGIFLGMVVGLETVLGTQKYWAFMLSLSLIPAALQYIILPFCPESPRYFFINCGKEQEAEAALRRLRRDADKVKKEMDEMREEASHSEARITIGEFFIKRCYKQPIILVLIINLGSQLSGFNAIINYSTKIFTKAKFEEAKYLTLGVGAINVAFTIVSLVLVERAGRRKLLLTGFLLVAFCNLLMTITDSLLDIVPDIRGLQVLVVFVLISAYELGPGPISWFIGAELFDQPAKPIAMAFTSMLNWGGKFLLALLFPPLMHLCGAYVYLLFMSMALIAFTYTMFRLPETKGRTFDDIAAEFRGAESIPLHNKTGVTAGVSLSGTNIDQISRNMSTILNVSIQITNFTDMYTLSNPENYTGSGYCCNPPQPTVPKKTTEVCSFTKRSYSIYGCSGVLMYKILNNNMHSVGKLAIMFSVPYDIRYENYFAFGIYEEQISCNETLFNQMYYERGPFTRAKATGNEIMHSGEGINVTGTMSAVGNAIIKVEFRKL</sequence>
<dbReference type="AlphaFoldDB" id="A0A8T0BFR8"/>
<gene>
    <name evidence="36" type="ORF">HF521_021759</name>
</gene>
<feature type="region of interest" description="Disordered" evidence="29">
    <location>
        <begin position="166"/>
        <end position="265"/>
    </location>
</feature>
<dbReference type="GO" id="GO:1990539">
    <property type="term" value="P:fructose import across plasma membrane"/>
    <property type="evidence" value="ECO:0007669"/>
    <property type="project" value="UniProtKB-ARBA"/>
</dbReference>
<evidence type="ECO:0000256" key="18">
    <source>
        <dbReference type="ARBA" id="ARBA00022837"/>
    </source>
</evidence>
<dbReference type="InterPro" id="IPR005828">
    <property type="entry name" value="MFS_sugar_transport-like"/>
</dbReference>
<evidence type="ECO:0000256" key="17">
    <source>
        <dbReference type="ARBA" id="ARBA00022737"/>
    </source>
</evidence>
<evidence type="ECO:0000259" key="32">
    <source>
        <dbReference type="PROSITE" id="PS50222"/>
    </source>
</evidence>
<dbReference type="PROSITE" id="PS51162">
    <property type="entry name" value="THYROGLOBULIN_1_2"/>
    <property type="match status" value="2"/>
</dbReference>
<feature type="compositionally biased region" description="Polar residues" evidence="29">
    <location>
        <begin position="167"/>
        <end position="182"/>
    </location>
</feature>
<feature type="disulfide bond" evidence="27">
    <location>
        <begin position="149"/>
        <end position="156"/>
    </location>
</feature>
<evidence type="ECO:0000259" key="33">
    <source>
        <dbReference type="PROSITE" id="PS50850"/>
    </source>
</evidence>
<keyword evidence="19 30" id="KW-1133">Transmembrane helix</keyword>
<dbReference type="SMART" id="SM00280">
    <property type="entry name" value="KAZAL"/>
    <property type="match status" value="1"/>
</dbReference>
<keyword evidence="20 30" id="KW-0472">Membrane</keyword>
<dbReference type="PANTHER" id="PTHR23503:SF99">
    <property type="entry name" value="SOLUTE CARRIER FAMILY 2, FACILITATED GLUCOSE TRANSPORTER MEMBER 3"/>
    <property type="match status" value="1"/>
</dbReference>
<feature type="disulfide bond" evidence="27">
    <location>
        <begin position="158"/>
        <end position="178"/>
    </location>
</feature>
<evidence type="ECO:0000256" key="16">
    <source>
        <dbReference type="ARBA" id="ARBA00022729"/>
    </source>
</evidence>
<dbReference type="InterPro" id="IPR036058">
    <property type="entry name" value="Kazal_dom_sf"/>
</dbReference>
<evidence type="ECO:0000313" key="36">
    <source>
        <dbReference type="EMBL" id="KAF7704687.1"/>
    </source>
</evidence>
<feature type="domain" description="EF-hand" evidence="32">
    <location>
        <begin position="414"/>
        <end position="449"/>
    </location>
</feature>
<evidence type="ECO:0000256" key="1">
    <source>
        <dbReference type="ARBA" id="ARBA00000590"/>
    </source>
</evidence>
<dbReference type="Proteomes" id="UP000606274">
    <property type="component" value="Unassembled WGS sequence"/>
</dbReference>
<evidence type="ECO:0000256" key="30">
    <source>
        <dbReference type="SAM" id="Phobius"/>
    </source>
</evidence>
<evidence type="ECO:0000256" key="2">
    <source>
        <dbReference type="ARBA" id="ARBA00004135"/>
    </source>
</evidence>
<evidence type="ECO:0000256" key="15">
    <source>
        <dbReference type="ARBA" id="ARBA00022723"/>
    </source>
</evidence>
<evidence type="ECO:0000256" key="19">
    <source>
        <dbReference type="ARBA" id="ARBA00022989"/>
    </source>
</evidence>
<evidence type="ECO:0000256" key="25">
    <source>
        <dbReference type="ARBA" id="ARBA00029961"/>
    </source>
</evidence>
<dbReference type="GO" id="GO:0046930">
    <property type="term" value="C:pore complex"/>
    <property type="evidence" value="ECO:0007669"/>
    <property type="project" value="InterPro"/>
</dbReference>
<evidence type="ECO:0000259" key="34">
    <source>
        <dbReference type="PROSITE" id="PS51162"/>
    </source>
</evidence>
<evidence type="ECO:0000256" key="29">
    <source>
        <dbReference type="SAM" id="MobiDB-lite"/>
    </source>
</evidence>
<dbReference type="Gene3D" id="4.10.800.10">
    <property type="entry name" value="Thyroglobulin type-1"/>
    <property type="match status" value="2"/>
</dbReference>
<dbReference type="FunFam" id="1.20.1250.20:FF:001511">
    <property type="entry name" value="Solute carrier family 2, facilitated glucose transporter member 5"/>
    <property type="match status" value="1"/>
</dbReference>
<dbReference type="InterPro" id="IPR036857">
    <property type="entry name" value="Thyroglobulin_1_sf"/>
</dbReference>
<dbReference type="SUPFAM" id="SSF57610">
    <property type="entry name" value="Thyroglobulin type-1 domain"/>
    <property type="match status" value="2"/>
</dbReference>
<dbReference type="InterPro" id="IPR009104">
    <property type="entry name" value="Anemon_actinoporin-like"/>
</dbReference>
<dbReference type="InterPro" id="IPR036259">
    <property type="entry name" value="MFS_trans_sf"/>
</dbReference>
<protein>
    <recommendedName>
        <fullName evidence="8">Solute carrier family 2, facilitated glucose transporter member 5</fullName>
    </recommendedName>
    <alternativeName>
        <fullName evidence="26">Fructose transporter</fullName>
    </alternativeName>
    <alternativeName>
        <fullName evidence="25">Glucose transporter type 5, small intestine</fullName>
    </alternativeName>
</protein>
<dbReference type="InterPro" id="IPR015926">
    <property type="entry name" value="Cytolysin/lectin"/>
</dbReference>
<evidence type="ECO:0000256" key="12">
    <source>
        <dbReference type="ARBA" id="ARBA00022537"/>
    </source>
</evidence>
<dbReference type="GO" id="GO:0005353">
    <property type="term" value="F:fructose transmembrane transporter activity"/>
    <property type="evidence" value="ECO:0007669"/>
    <property type="project" value="UniProtKB-ARBA"/>
</dbReference>
<dbReference type="InterPro" id="IPR020846">
    <property type="entry name" value="MFS_dom"/>
</dbReference>
<evidence type="ECO:0000256" key="27">
    <source>
        <dbReference type="PROSITE-ProRule" id="PRU00500"/>
    </source>
</evidence>
<evidence type="ECO:0000259" key="35">
    <source>
        <dbReference type="PROSITE" id="PS51465"/>
    </source>
</evidence>
<feature type="domain" description="Major facilitator superfamily (MFS) profile" evidence="33">
    <location>
        <begin position="474"/>
        <end position="914"/>
    </location>
</feature>
<dbReference type="GO" id="GO:0015267">
    <property type="term" value="F:channel activity"/>
    <property type="evidence" value="ECO:0007669"/>
    <property type="project" value="InterPro"/>
</dbReference>
<dbReference type="GO" id="GO:0042383">
    <property type="term" value="C:sarcolemma"/>
    <property type="evidence" value="ECO:0007669"/>
    <property type="project" value="UniProtKB-SubCell"/>
</dbReference>
<evidence type="ECO:0000256" key="22">
    <source>
        <dbReference type="ARBA" id="ARBA00023180"/>
    </source>
</evidence>
<evidence type="ECO:0000256" key="13">
    <source>
        <dbReference type="ARBA" id="ARBA00022597"/>
    </source>
</evidence>
<evidence type="ECO:0000256" key="4">
    <source>
        <dbReference type="ARBA" id="ARBA00004498"/>
    </source>
</evidence>
<dbReference type="SMART" id="SM00211">
    <property type="entry name" value="TY"/>
    <property type="match status" value="2"/>
</dbReference>
<dbReference type="GO" id="GO:0006812">
    <property type="term" value="P:monoatomic cation transport"/>
    <property type="evidence" value="ECO:0007669"/>
    <property type="project" value="InterPro"/>
</dbReference>
<evidence type="ECO:0000256" key="10">
    <source>
        <dbReference type="ARBA" id="ARBA00022475"/>
    </source>
</evidence>
<dbReference type="GO" id="GO:0005509">
    <property type="term" value="F:calcium ion binding"/>
    <property type="evidence" value="ECO:0007669"/>
    <property type="project" value="InterPro"/>
</dbReference>
<evidence type="ECO:0000256" key="14">
    <source>
        <dbReference type="ARBA" id="ARBA00022692"/>
    </source>
</evidence>
<evidence type="ECO:0000256" key="24">
    <source>
        <dbReference type="ARBA" id="ARBA00023331"/>
    </source>
</evidence>
<dbReference type="InterPro" id="IPR018247">
    <property type="entry name" value="EF_Hand_1_Ca_BS"/>
</dbReference>
<keyword evidence="13" id="KW-0762">Sugar transport</keyword>
<evidence type="ECO:0000256" key="6">
    <source>
        <dbReference type="ARBA" id="ARBA00004651"/>
    </source>
</evidence>
<dbReference type="InterPro" id="IPR019577">
    <property type="entry name" value="SPARC/Testican_Ca-bd-dom"/>
</dbReference>
<feature type="transmembrane region" description="Helical" evidence="30">
    <location>
        <begin position="793"/>
        <end position="812"/>
    </location>
</feature>
<dbReference type="PROSITE" id="PS51465">
    <property type="entry name" value="KAZAL_2"/>
    <property type="match status" value="1"/>
</dbReference>
<dbReference type="PROSITE" id="PS50222">
    <property type="entry name" value="EF_HAND_2"/>
    <property type="match status" value="1"/>
</dbReference>
<feature type="transmembrane region" description="Helical" evidence="30">
    <location>
        <begin position="578"/>
        <end position="602"/>
    </location>
</feature>
<keyword evidence="12" id="KW-1052">Target cell membrane</keyword>
<dbReference type="EMBL" id="JABFDY010000008">
    <property type="protein sequence ID" value="KAF7704687.1"/>
    <property type="molecule type" value="Genomic_DNA"/>
</dbReference>
<organism evidence="36 37">
    <name type="scientific">Silurus meridionalis</name>
    <name type="common">Southern catfish</name>
    <name type="synonym">Silurus soldatovi meridionalis</name>
    <dbReference type="NCBI Taxonomy" id="175797"/>
    <lineage>
        <taxon>Eukaryota</taxon>
        <taxon>Metazoa</taxon>
        <taxon>Chordata</taxon>
        <taxon>Craniata</taxon>
        <taxon>Vertebrata</taxon>
        <taxon>Euteleostomi</taxon>
        <taxon>Actinopterygii</taxon>
        <taxon>Neopterygii</taxon>
        <taxon>Teleostei</taxon>
        <taxon>Ostariophysi</taxon>
        <taxon>Siluriformes</taxon>
        <taxon>Siluridae</taxon>
        <taxon>Silurus</taxon>
    </lineage>
</organism>
<dbReference type="InterPro" id="IPR045263">
    <property type="entry name" value="GLUT"/>
</dbReference>
<feature type="disulfide bond" evidence="27">
    <location>
        <begin position="282"/>
        <end position="289"/>
    </location>
</feature>
<feature type="chain" id="PRO_5035871324" description="Solute carrier family 2, facilitated glucose transporter member 5" evidence="31">
    <location>
        <begin position="24"/>
        <end position="1115"/>
    </location>
</feature>
<feature type="transmembrane region" description="Helical" evidence="30">
    <location>
        <begin position="764"/>
        <end position="786"/>
    </location>
</feature>
<feature type="domain" description="Thyroglobulin type-1" evidence="34">
    <location>
        <begin position="112"/>
        <end position="178"/>
    </location>
</feature>
<evidence type="ECO:0000256" key="28">
    <source>
        <dbReference type="SAM" id="Coils"/>
    </source>
</evidence>
<feature type="domain" description="Thyroglobulin type-1" evidence="34">
    <location>
        <begin position="244"/>
        <end position="312"/>
    </location>
</feature>
<dbReference type="InterPro" id="IPR011992">
    <property type="entry name" value="EF-hand-dom_pair"/>
</dbReference>
<dbReference type="Pfam" id="PF10591">
    <property type="entry name" value="SPARC_Ca_bdg"/>
    <property type="match status" value="1"/>
</dbReference>
<keyword evidence="23" id="KW-1053">Target membrane</keyword>
<dbReference type="InterPro" id="IPR000716">
    <property type="entry name" value="Thyroglobulin_1"/>
</dbReference>
<dbReference type="GO" id="GO:0046323">
    <property type="term" value="P:D-glucose import"/>
    <property type="evidence" value="ECO:0007669"/>
    <property type="project" value="TreeGrafter"/>
</dbReference>
<dbReference type="FunFam" id="4.10.800.10:FF:000004">
    <property type="entry name" value="SPARC-related modular calcium-binding protein 1"/>
    <property type="match status" value="1"/>
</dbReference>
<accession>A0A8T0BFR8</accession>
<evidence type="ECO:0000256" key="8">
    <source>
        <dbReference type="ARBA" id="ARBA00015973"/>
    </source>
</evidence>
<dbReference type="PROSITE" id="PS00018">
    <property type="entry name" value="EF_HAND_1"/>
    <property type="match status" value="2"/>
</dbReference>
<keyword evidence="15" id="KW-0479">Metal-binding</keyword>
<feature type="compositionally biased region" description="Basic and acidic residues" evidence="29">
    <location>
        <begin position="228"/>
        <end position="263"/>
    </location>
</feature>
<keyword evidence="24" id="KW-0166">Nematocyst</keyword>
<dbReference type="Gene3D" id="1.10.238.10">
    <property type="entry name" value="EF-hand"/>
    <property type="match status" value="1"/>
</dbReference>
<comment type="subcellular location">
    <subcellularLocation>
        <location evidence="2">Cell membrane</location>
        <location evidence="2">Sarcolemma</location>
    </subcellularLocation>
    <subcellularLocation>
        <location evidence="6">Cell membrane</location>
        <topology evidence="6">Multi-pass membrane protein</topology>
    </subcellularLocation>
    <subcellularLocation>
        <location evidence="5">Nematocyst</location>
    </subcellularLocation>
    <subcellularLocation>
        <location evidence="4">Secreted</location>
        <location evidence="4">Extracellular space</location>
        <location evidence="4">Extracellular matrix</location>
    </subcellularLocation>
    <subcellularLocation>
        <location evidence="3">Target cell membrane</location>
    </subcellularLocation>
</comment>
<feature type="transmembrane region" description="Helical" evidence="30">
    <location>
        <begin position="554"/>
        <end position="572"/>
    </location>
</feature>
<dbReference type="Gene3D" id="1.20.1250.20">
    <property type="entry name" value="MFS general substrate transporter like domains"/>
    <property type="match status" value="1"/>
</dbReference>
<dbReference type="Pfam" id="PF16597">
    <property type="entry name" value="Thyroglob_assoc"/>
    <property type="match status" value="1"/>
</dbReference>
<comment type="caution">
    <text evidence="36">The sequence shown here is derived from an EMBL/GenBank/DDBJ whole genome shotgun (WGS) entry which is preliminary data.</text>
</comment>
<dbReference type="SUPFAM" id="SSF63724">
    <property type="entry name" value="Cytolysin/lectin"/>
    <property type="match status" value="1"/>
</dbReference>
<evidence type="ECO:0000256" key="5">
    <source>
        <dbReference type="ARBA" id="ARBA00004532"/>
    </source>
</evidence>
<dbReference type="PROSITE" id="PS00484">
    <property type="entry name" value="THYROGLOBULIN_1_1"/>
    <property type="match status" value="2"/>
</dbReference>
<reference evidence="36" key="1">
    <citation type="submission" date="2020-08" db="EMBL/GenBank/DDBJ databases">
        <title>Chromosome-level assembly of Southern catfish (Silurus meridionalis) provides insights into visual adaptation to the nocturnal and benthic lifestyles.</title>
        <authorList>
            <person name="Zhang Y."/>
            <person name="Wang D."/>
            <person name="Peng Z."/>
        </authorList>
    </citation>
    <scope>NUCLEOTIDE SEQUENCE</scope>
    <source>
        <strain evidence="36">SWU-2019-XX</strain>
        <tissue evidence="36">Muscle</tissue>
    </source>
</reference>
<dbReference type="GO" id="GO:0070837">
    <property type="term" value="P:dehydroascorbic acid transport"/>
    <property type="evidence" value="ECO:0007669"/>
    <property type="project" value="TreeGrafter"/>
</dbReference>
<dbReference type="SUPFAM" id="SSF103473">
    <property type="entry name" value="MFS general substrate transporter"/>
    <property type="match status" value="1"/>
</dbReference>
<keyword evidence="17" id="KW-0677">Repeat</keyword>